<dbReference type="GO" id="GO:0016740">
    <property type="term" value="F:transferase activity"/>
    <property type="evidence" value="ECO:0007669"/>
    <property type="project" value="UniProtKB-KW"/>
</dbReference>
<dbReference type="AlphaFoldDB" id="A0A380HAP2"/>
<evidence type="ECO:0000313" key="1">
    <source>
        <dbReference type="EMBL" id="SUM74395.1"/>
    </source>
</evidence>
<organism evidence="1 2">
    <name type="scientific">Staphylococcus saccharolyticus</name>
    <dbReference type="NCBI Taxonomy" id="33028"/>
    <lineage>
        <taxon>Bacteria</taxon>
        <taxon>Bacillati</taxon>
        <taxon>Bacillota</taxon>
        <taxon>Bacilli</taxon>
        <taxon>Bacillales</taxon>
        <taxon>Staphylococcaceae</taxon>
        <taxon>Staphylococcus</taxon>
    </lineage>
</organism>
<keyword evidence="1" id="KW-0808">Transferase</keyword>
<dbReference type="Gene3D" id="3.40.50.2000">
    <property type="entry name" value="Glycogen Phosphorylase B"/>
    <property type="match status" value="1"/>
</dbReference>
<protein>
    <submittedName>
        <fullName evidence="1">Poly (Glycerol-phosphate) alpha-glucosyltransferase</fullName>
    </submittedName>
</protein>
<evidence type="ECO:0000313" key="2">
    <source>
        <dbReference type="Proteomes" id="UP000255425"/>
    </source>
</evidence>
<reference evidence="1 2" key="1">
    <citation type="submission" date="2018-06" db="EMBL/GenBank/DDBJ databases">
        <authorList>
            <consortium name="Pathogen Informatics"/>
            <person name="Doyle S."/>
        </authorList>
    </citation>
    <scope>NUCLEOTIDE SEQUENCE [LARGE SCALE GENOMIC DNA]</scope>
    <source>
        <strain evidence="1 2">NCTC11807</strain>
    </source>
</reference>
<name>A0A380HAP2_9STAP</name>
<gene>
    <name evidence="1" type="ORF">NCTC11807_02598</name>
</gene>
<dbReference type="EMBL" id="UHDZ01000001">
    <property type="protein sequence ID" value="SUM74395.1"/>
    <property type="molecule type" value="Genomic_DNA"/>
</dbReference>
<sequence length="139" mass="16362">MIYTITSTLPLSHGGRTQALLRRIKLIDEEFGIASKILTTNYNGNHPSIYKHFLKENKVTENMYEWLSGFKLFKTPKTFITRNPKYVKIQRNIKDFTHKEERNGSIIVTIAEKTMYDFENTMAHPMFLNMRSLFLPLQD</sequence>
<proteinExistence type="predicted"/>
<keyword evidence="2" id="KW-1185">Reference proteome</keyword>
<dbReference type="RefSeq" id="WP_232619755.1">
    <property type="nucleotide sequence ID" value="NZ_JAZESR010000039.1"/>
</dbReference>
<dbReference type="Proteomes" id="UP000255425">
    <property type="component" value="Unassembled WGS sequence"/>
</dbReference>
<accession>A0A380HAP2</accession>